<dbReference type="GO" id="GO:0005524">
    <property type="term" value="F:ATP binding"/>
    <property type="evidence" value="ECO:0007669"/>
    <property type="project" value="UniProtKB-UniRule"/>
</dbReference>
<keyword evidence="19" id="KW-1185">Reference proteome</keyword>
<keyword evidence="8 15" id="KW-0547">Nucleotide-binding</keyword>
<proteinExistence type="predicted"/>
<evidence type="ECO:0000256" key="16">
    <source>
        <dbReference type="SAM" id="MobiDB-lite"/>
    </source>
</evidence>
<comment type="catalytic activity">
    <reaction evidence="14">
        <text>L-seryl-[protein] + ATP = O-phospho-L-seryl-[protein] + ADP + H(+)</text>
        <dbReference type="Rhea" id="RHEA:17989"/>
        <dbReference type="Rhea" id="RHEA-COMP:9863"/>
        <dbReference type="Rhea" id="RHEA-COMP:11604"/>
        <dbReference type="ChEBI" id="CHEBI:15378"/>
        <dbReference type="ChEBI" id="CHEBI:29999"/>
        <dbReference type="ChEBI" id="CHEBI:30616"/>
        <dbReference type="ChEBI" id="CHEBI:83421"/>
        <dbReference type="ChEBI" id="CHEBI:456216"/>
        <dbReference type="EC" id="2.7.11.1"/>
    </reaction>
</comment>
<dbReference type="PROSITE" id="PS50011">
    <property type="entry name" value="PROTEIN_KINASE_DOM"/>
    <property type="match status" value="1"/>
</dbReference>
<dbReference type="InterPro" id="IPR051175">
    <property type="entry name" value="CLK_kinases"/>
</dbReference>
<name>A0A1L7WY67_9HELO</name>
<dbReference type="PANTHER" id="PTHR45646:SF11">
    <property type="entry name" value="SERINE_THREONINE-PROTEIN KINASE DOA"/>
    <property type="match status" value="1"/>
</dbReference>
<evidence type="ECO:0000256" key="11">
    <source>
        <dbReference type="ARBA" id="ARBA00030980"/>
    </source>
</evidence>
<evidence type="ECO:0000256" key="14">
    <source>
        <dbReference type="ARBA" id="ARBA00048679"/>
    </source>
</evidence>
<dbReference type="InterPro" id="IPR000719">
    <property type="entry name" value="Prot_kinase_dom"/>
</dbReference>
<evidence type="ECO:0000256" key="4">
    <source>
        <dbReference type="ARBA" id="ARBA00013948"/>
    </source>
</evidence>
<dbReference type="InterPro" id="IPR011009">
    <property type="entry name" value="Kinase-like_dom_sf"/>
</dbReference>
<dbReference type="EMBL" id="FJOG01000010">
    <property type="protein sequence ID" value="CZR57707.1"/>
    <property type="molecule type" value="Genomic_DNA"/>
</dbReference>
<dbReference type="PANTHER" id="PTHR45646">
    <property type="entry name" value="SERINE/THREONINE-PROTEIN KINASE DOA-RELATED"/>
    <property type="match status" value="1"/>
</dbReference>
<keyword evidence="7" id="KW-0808">Transferase</keyword>
<evidence type="ECO:0000313" key="19">
    <source>
        <dbReference type="Proteomes" id="UP000184330"/>
    </source>
</evidence>
<dbReference type="PROSITE" id="PS00107">
    <property type="entry name" value="PROTEIN_KINASE_ATP"/>
    <property type="match status" value="1"/>
</dbReference>
<feature type="region of interest" description="Disordered" evidence="16">
    <location>
        <begin position="1"/>
        <end position="30"/>
    </location>
</feature>
<evidence type="ECO:0000256" key="5">
    <source>
        <dbReference type="ARBA" id="ARBA00019973"/>
    </source>
</evidence>
<dbReference type="Pfam" id="PF00069">
    <property type="entry name" value="Pkinase"/>
    <property type="match status" value="2"/>
</dbReference>
<evidence type="ECO:0000256" key="6">
    <source>
        <dbReference type="ARBA" id="ARBA00022527"/>
    </source>
</evidence>
<feature type="compositionally biased region" description="Basic and acidic residues" evidence="16">
    <location>
        <begin position="1"/>
        <end position="24"/>
    </location>
</feature>
<dbReference type="SUPFAM" id="SSF56112">
    <property type="entry name" value="Protein kinase-like (PK-like)"/>
    <property type="match status" value="1"/>
</dbReference>
<dbReference type="OrthoDB" id="5979581at2759"/>
<evidence type="ECO:0000256" key="3">
    <source>
        <dbReference type="ARBA" id="ARBA00012513"/>
    </source>
</evidence>
<dbReference type="GO" id="GO:0004674">
    <property type="term" value="F:protein serine/threonine kinase activity"/>
    <property type="evidence" value="ECO:0007669"/>
    <property type="project" value="UniProtKB-KW"/>
</dbReference>
<accession>A0A1L7WY67</accession>
<protein>
    <recommendedName>
        <fullName evidence="5">EKC/KEOPS complex subunit BUD32</fullName>
        <ecNumber evidence="3">2.7.11.1</ecNumber>
    </recommendedName>
    <alternativeName>
        <fullName evidence="11 12">Atypical Serine/threonine protein kinase BUD32</fullName>
    </alternativeName>
    <alternativeName>
        <fullName evidence="4">EKC/KEOPS complex subunit bud32</fullName>
    </alternativeName>
</protein>
<sequence>MIFDDSESRPNEEGTSKNNAKEQGTDNPRVYYHQTSDNIENIENYRVGGYHPVALGGTLNGHYNILHKLGHGGFSTVWLAQDTDKAKYVAIKVIMAEASEEAMNVEETGMDKVSSESARFGDFVNFPTECFWIAGPNGLHLAIVSPLAGPSLAQLVEATQFGEMKQEHVLGGRMAQRLALQITQAVSFFHNAGIGHGDLTCNNMLLELQNLDHLAPEALLKLLGHSQVEVVARLDAKRVQPTAPKYAIEPANALNLLPYWTGNIKIIDFGTVYSLNDPPKDLNTPFSSCPPEYLLFDKVGKEADIWALGVLIYKIRACKDLFPDIMGEDWEVLTQMEEFLGPIASQDGSPVALIDLHDDSTPSTEREEPLLSELIHSINVRKSREDPEDKDRKADVGVTETLSQRKLGRQDICGAEGDSREIGQIDQVQRREQLIELTVDGLKNGRTDLKVAVKGESVSGRISREEADLLIDLLQGALNYDVGKRLSSDEMLRHPWFSKNF</sequence>
<evidence type="ECO:0000256" key="1">
    <source>
        <dbReference type="ARBA" id="ARBA00003747"/>
    </source>
</evidence>
<comment type="catalytic activity">
    <reaction evidence="13">
        <text>L-threonyl-[protein] + ATP = O-phospho-L-threonyl-[protein] + ADP + H(+)</text>
        <dbReference type="Rhea" id="RHEA:46608"/>
        <dbReference type="Rhea" id="RHEA-COMP:11060"/>
        <dbReference type="Rhea" id="RHEA-COMP:11605"/>
        <dbReference type="ChEBI" id="CHEBI:15378"/>
        <dbReference type="ChEBI" id="CHEBI:30013"/>
        <dbReference type="ChEBI" id="CHEBI:30616"/>
        <dbReference type="ChEBI" id="CHEBI:61977"/>
        <dbReference type="ChEBI" id="CHEBI:456216"/>
        <dbReference type="EC" id="2.7.11.1"/>
    </reaction>
</comment>
<keyword evidence="6" id="KW-0723">Serine/threonine-protein kinase</keyword>
<evidence type="ECO:0000256" key="7">
    <source>
        <dbReference type="ARBA" id="ARBA00022679"/>
    </source>
</evidence>
<gene>
    <name evidence="18" type="ORF">PAC_07596</name>
</gene>
<dbReference type="InterPro" id="IPR008266">
    <property type="entry name" value="Tyr_kinase_AS"/>
</dbReference>
<evidence type="ECO:0000256" key="15">
    <source>
        <dbReference type="PROSITE-ProRule" id="PRU10141"/>
    </source>
</evidence>
<comment type="subunit">
    <text evidence="2">Component of the EKC/KEOPS complex composed of at least BUD32, CGI121, GON7, KAE1 and PCC1; the whole complex dimerizes.</text>
</comment>
<dbReference type="STRING" id="576137.A0A1L7WY67"/>
<dbReference type="Gene3D" id="3.30.200.20">
    <property type="entry name" value="Phosphorylase Kinase, domain 1"/>
    <property type="match status" value="1"/>
</dbReference>
<evidence type="ECO:0000256" key="12">
    <source>
        <dbReference type="ARBA" id="ARBA00033194"/>
    </source>
</evidence>
<evidence type="ECO:0000256" key="8">
    <source>
        <dbReference type="ARBA" id="ARBA00022741"/>
    </source>
</evidence>
<dbReference type="AlphaFoldDB" id="A0A1L7WY67"/>
<evidence type="ECO:0000313" key="18">
    <source>
        <dbReference type="EMBL" id="CZR57707.1"/>
    </source>
</evidence>
<keyword evidence="10 15" id="KW-0067">ATP-binding</keyword>
<feature type="binding site" evidence="15">
    <location>
        <position position="92"/>
    </location>
    <ligand>
        <name>ATP</name>
        <dbReference type="ChEBI" id="CHEBI:30616"/>
    </ligand>
</feature>
<organism evidence="18 19">
    <name type="scientific">Phialocephala subalpina</name>
    <dbReference type="NCBI Taxonomy" id="576137"/>
    <lineage>
        <taxon>Eukaryota</taxon>
        <taxon>Fungi</taxon>
        <taxon>Dikarya</taxon>
        <taxon>Ascomycota</taxon>
        <taxon>Pezizomycotina</taxon>
        <taxon>Leotiomycetes</taxon>
        <taxon>Helotiales</taxon>
        <taxon>Mollisiaceae</taxon>
        <taxon>Phialocephala</taxon>
        <taxon>Phialocephala fortinii species complex</taxon>
    </lineage>
</organism>
<evidence type="ECO:0000256" key="2">
    <source>
        <dbReference type="ARBA" id="ARBA00011534"/>
    </source>
</evidence>
<dbReference type="GO" id="GO:0005634">
    <property type="term" value="C:nucleus"/>
    <property type="evidence" value="ECO:0007669"/>
    <property type="project" value="TreeGrafter"/>
</dbReference>
<dbReference type="SMART" id="SM00220">
    <property type="entry name" value="S_TKc"/>
    <property type="match status" value="1"/>
</dbReference>
<evidence type="ECO:0000256" key="9">
    <source>
        <dbReference type="ARBA" id="ARBA00022777"/>
    </source>
</evidence>
<comment type="function">
    <text evidence="1">Component of the EKC/KEOPS complex that is required for the formation of a threonylcarbamoyl group on adenosine at position 37 (t(6)A37) in tRNAs that read codons beginning with adenine. The complex is probably involved in the transfer of the threonylcarbamoyl moiety of threonylcarbamoyl-AMP (TC-AMP) to the N6 group of A37. BUD32 has ATPase activity in the context of the EKC/KEOPS complex and likely plays a supporting role to the catalytic subunit KAE1. The EKC/KEOPS complex also promotes both telomere uncapping and telomere elongation. The complex is required for efficient recruitment of transcriptional coactivators.</text>
</comment>
<evidence type="ECO:0000256" key="13">
    <source>
        <dbReference type="ARBA" id="ARBA00047899"/>
    </source>
</evidence>
<dbReference type="InterPro" id="IPR017441">
    <property type="entry name" value="Protein_kinase_ATP_BS"/>
</dbReference>
<feature type="domain" description="Protein kinase" evidence="17">
    <location>
        <begin position="63"/>
        <end position="497"/>
    </location>
</feature>
<evidence type="ECO:0000259" key="17">
    <source>
        <dbReference type="PROSITE" id="PS50011"/>
    </source>
</evidence>
<dbReference type="EC" id="2.7.11.1" evidence="3"/>
<evidence type="ECO:0000256" key="10">
    <source>
        <dbReference type="ARBA" id="ARBA00022840"/>
    </source>
</evidence>
<dbReference type="GO" id="GO:0043484">
    <property type="term" value="P:regulation of RNA splicing"/>
    <property type="evidence" value="ECO:0007669"/>
    <property type="project" value="TreeGrafter"/>
</dbReference>
<dbReference type="Proteomes" id="UP000184330">
    <property type="component" value="Unassembled WGS sequence"/>
</dbReference>
<dbReference type="PROSITE" id="PS00109">
    <property type="entry name" value="PROTEIN_KINASE_TYR"/>
    <property type="match status" value="1"/>
</dbReference>
<dbReference type="Gene3D" id="1.10.510.10">
    <property type="entry name" value="Transferase(Phosphotransferase) domain 1"/>
    <property type="match status" value="1"/>
</dbReference>
<keyword evidence="9" id="KW-0418">Kinase</keyword>
<reference evidence="18 19" key="1">
    <citation type="submission" date="2016-03" db="EMBL/GenBank/DDBJ databases">
        <authorList>
            <person name="Ploux O."/>
        </authorList>
    </citation>
    <scope>NUCLEOTIDE SEQUENCE [LARGE SCALE GENOMIC DNA]</scope>
    <source>
        <strain evidence="18 19">UAMH 11012</strain>
    </source>
</reference>